<dbReference type="Gene3D" id="2.30.30.140">
    <property type="match status" value="1"/>
</dbReference>
<feature type="compositionally biased region" description="Acidic residues" evidence="1">
    <location>
        <begin position="158"/>
        <end position="195"/>
    </location>
</feature>
<evidence type="ECO:0000256" key="1">
    <source>
        <dbReference type="SAM" id="MobiDB-lite"/>
    </source>
</evidence>
<protein>
    <submittedName>
        <fullName evidence="3">HDR131Cp</fullName>
    </submittedName>
</protein>
<dbReference type="GeneID" id="28724138"/>
<feature type="domain" description="PWWP" evidence="2">
    <location>
        <begin position="6"/>
        <end position="90"/>
    </location>
</feature>
<gene>
    <name evidence="3" type="ORF">AW171_hschr42791</name>
</gene>
<dbReference type="STRING" id="45286.A0A0X8HT16"/>
<dbReference type="RefSeq" id="XP_017987869.1">
    <property type="nucleotide sequence ID" value="XM_018132380.1"/>
</dbReference>
<dbReference type="Proteomes" id="UP000243052">
    <property type="component" value="Chromosome iv"/>
</dbReference>
<dbReference type="OrthoDB" id="62853at2759"/>
<dbReference type="SUPFAM" id="SSF63748">
    <property type="entry name" value="Tudor/PWWP/MBT"/>
    <property type="match status" value="1"/>
</dbReference>
<dbReference type="AlphaFoldDB" id="A0A0X8HT16"/>
<feature type="compositionally biased region" description="Acidic residues" evidence="1">
    <location>
        <begin position="251"/>
        <end position="268"/>
    </location>
</feature>
<dbReference type="SMART" id="SM00293">
    <property type="entry name" value="PWWP"/>
    <property type="match status" value="1"/>
</dbReference>
<name>A0A0X8HT16_9SACH</name>
<keyword evidence="4" id="KW-1185">Reference proteome</keyword>
<evidence type="ECO:0000313" key="4">
    <source>
        <dbReference type="Proteomes" id="UP000243052"/>
    </source>
</evidence>
<organism evidence="3 4">
    <name type="scientific">Eremothecium sinecaudum</name>
    <dbReference type="NCBI Taxonomy" id="45286"/>
    <lineage>
        <taxon>Eukaryota</taxon>
        <taxon>Fungi</taxon>
        <taxon>Dikarya</taxon>
        <taxon>Ascomycota</taxon>
        <taxon>Saccharomycotina</taxon>
        <taxon>Saccharomycetes</taxon>
        <taxon>Saccharomycetales</taxon>
        <taxon>Saccharomycetaceae</taxon>
        <taxon>Eremothecium</taxon>
    </lineage>
</organism>
<evidence type="ECO:0000313" key="3">
    <source>
        <dbReference type="EMBL" id="AMD20873.1"/>
    </source>
</evidence>
<sequence length="472" mass="54823">MPSHLFQPTDIVLAKVKGYPSWPAMIIPNEIIPANVIRLHRRNQKFDEEEVMEDEESDADDTKYIRYSEHLKFRKFETAQSSYCLKFLCDDTYTWTKAQDMKLLSPDQCKSWLEGTTRSKKKQPSKNKKLIQAYEMAMRGSDIDVWEFVEYGSAGRPEEDEEEEYVEEEDSPVYEEDAEELDDESLSDDEDVDEEISSRRSSRQKRAARPVSKPTRSSKRQRAARQKRELEDKPTRRTRASASRGESVSVDFDEDENEDELEDSDIGEELPAIPTRSSAKANAGLASKQASNKKKKPAEPERYKYEDDEDWRLVGMGTQDLTIPSSNPLVNRLSQKKHLELHNEMKQELQEKLLMVNKLMLESILSPKTRKDDLELVLEELDLALSMRGAHNELITVFLFNNELLMNFRALFNLKQPELGKLNLWNRFMDIFQDIYGYEFILDTQAWSFDAVNVTDEPQQVPVPANEEPNRI</sequence>
<reference evidence="3 4" key="1">
    <citation type="submission" date="2016-01" db="EMBL/GenBank/DDBJ databases">
        <title>Genome sequence of the yeast Holleya sinecauda.</title>
        <authorList>
            <person name="Dietrich F.S."/>
        </authorList>
    </citation>
    <scope>NUCLEOTIDE SEQUENCE [LARGE SCALE GENOMIC DNA]</scope>
    <source>
        <strain evidence="3 4">ATCC 58844</strain>
    </source>
</reference>
<feature type="compositionally biased region" description="Basic residues" evidence="1">
    <location>
        <begin position="216"/>
        <end position="225"/>
    </location>
</feature>
<dbReference type="Pfam" id="PF00855">
    <property type="entry name" value="PWWP"/>
    <property type="match status" value="1"/>
</dbReference>
<accession>A0A0X8HT16</accession>
<dbReference type="InterPro" id="IPR000313">
    <property type="entry name" value="PWWP_dom"/>
</dbReference>
<evidence type="ECO:0000259" key="2">
    <source>
        <dbReference type="SMART" id="SM00293"/>
    </source>
</evidence>
<proteinExistence type="predicted"/>
<feature type="compositionally biased region" description="Basic and acidic residues" evidence="1">
    <location>
        <begin position="226"/>
        <end position="235"/>
    </location>
</feature>
<feature type="region of interest" description="Disordered" evidence="1">
    <location>
        <begin position="154"/>
        <end position="304"/>
    </location>
</feature>
<dbReference type="EMBL" id="CP014244">
    <property type="protein sequence ID" value="AMD20873.1"/>
    <property type="molecule type" value="Genomic_DNA"/>
</dbReference>